<sequence>MNTRTAKFPVDALGRATFREPYLETHQTHPEPITPYEDKLAGSLSEVFADGATTLDDVVDGLNALGLHGPDGGPWTDETFRAEMRRLGK</sequence>
<proteinExistence type="predicted"/>
<feature type="domain" description="Recombinase-like" evidence="1">
    <location>
        <begin position="19"/>
        <end position="89"/>
    </location>
</feature>
<reference evidence="2 3" key="1">
    <citation type="submission" date="2018-11" db="EMBL/GenBank/DDBJ databases">
        <title>Gordonia insulae sp. nov., isolated from an island soil.</title>
        <authorList>
            <person name="Kim Y.S."/>
            <person name="Kim S.B."/>
        </authorList>
    </citation>
    <scope>NUCLEOTIDE SEQUENCE [LARGE SCALE GENOMIC DNA]</scope>
    <source>
        <strain evidence="2 3">MMS17-SY073</strain>
    </source>
</reference>
<organism evidence="2 3">
    <name type="scientific">Gordonia insulae</name>
    <dbReference type="NCBI Taxonomy" id="2420509"/>
    <lineage>
        <taxon>Bacteria</taxon>
        <taxon>Bacillati</taxon>
        <taxon>Actinomycetota</taxon>
        <taxon>Actinomycetes</taxon>
        <taxon>Mycobacteriales</taxon>
        <taxon>Gordoniaceae</taxon>
        <taxon>Gordonia</taxon>
    </lineage>
</organism>
<dbReference type="InterPro" id="IPR046789">
    <property type="entry name" value="HTH_62"/>
</dbReference>
<accession>A0A3G8JT34</accession>
<dbReference type="AlphaFoldDB" id="A0A3G8JT34"/>
<gene>
    <name evidence="2" type="ORF">D7316_03938</name>
</gene>
<evidence type="ECO:0000259" key="1">
    <source>
        <dbReference type="Pfam" id="PF20552"/>
    </source>
</evidence>
<dbReference type="OrthoDB" id="6909982at2"/>
<evidence type="ECO:0000313" key="3">
    <source>
        <dbReference type="Proteomes" id="UP000271469"/>
    </source>
</evidence>
<dbReference type="KEGG" id="gom:D7316_03938"/>
<keyword evidence="3" id="KW-1185">Reference proteome</keyword>
<dbReference type="EMBL" id="CP033972">
    <property type="protein sequence ID" value="AZG47330.1"/>
    <property type="molecule type" value="Genomic_DNA"/>
</dbReference>
<dbReference type="RefSeq" id="WP_124709712.1">
    <property type="nucleotide sequence ID" value="NZ_CP033972.1"/>
</dbReference>
<name>A0A3G8JT34_9ACTN</name>
<evidence type="ECO:0000313" key="2">
    <source>
        <dbReference type="EMBL" id="AZG47330.1"/>
    </source>
</evidence>
<protein>
    <recommendedName>
        <fullName evidence="1">Recombinase-like domain-containing protein</fullName>
    </recommendedName>
</protein>
<dbReference type="Pfam" id="PF20552">
    <property type="entry name" value="HTH_62"/>
    <property type="match status" value="1"/>
</dbReference>
<dbReference type="Proteomes" id="UP000271469">
    <property type="component" value="Chromosome"/>
</dbReference>